<sequence length="187" mass="19953">MVAVALTASEIRKKIRRQAEEERRARENAVVEVAAAATAANRARAENDARLRSAFDSALRLPHGDARAAELRAAFDAALTDAAEVRDAELTVGRAVLSATRERKVTQAKLAEFTGLRVEDLRAWAELAAPTDTSERAASAGKRRSGAQRGDTADGFAVVVSADDETGFSDRDLTSGELGVDDLTTDE</sequence>
<organism evidence="2 3">
    <name type="scientific">Amycolatopsis thailandensis</name>
    <dbReference type="NCBI Taxonomy" id="589330"/>
    <lineage>
        <taxon>Bacteria</taxon>
        <taxon>Bacillati</taxon>
        <taxon>Actinomycetota</taxon>
        <taxon>Actinomycetes</taxon>
        <taxon>Pseudonocardiales</taxon>
        <taxon>Pseudonocardiaceae</taxon>
        <taxon>Amycolatopsis</taxon>
    </lineage>
</organism>
<name>A0A229RC45_9PSEU</name>
<reference evidence="2 3" key="1">
    <citation type="submission" date="2017-07" db="EMBL/GenBank/DDBJ databases">
        <title>Amycolatopsis thailandensis Genome sequencing and assembly.</title>
        <authorList>
            <person name="Kaur N."/>
            <person name="Mayilraj S."/>
        </authorList>
    </citation>
    <scope>NUCLEOTIDE SEQUENCE [LARGE SCALE GENOMIC DNA]</scope>
    <source>
        <strain evidence="2 3">JCM 16380</strain>
    </source>
</reference>
<keyword evidence="3" id="KW-1185">Reference proteome</keyword>
<protein>
    <submittedName>
        <fullName evidence="2">Uncharacterized protein</fullName>
    </submittedName>
</protein>
<evidence type="ECO:0000313" key="2">
    <source>
        <dbReference type="EMBL" id="OXM44243.1"/>
    </source>
</evidence>
<dbReference type="Proteomes" id="UP000215223">
    <property type="component" value="Unassembled WGS sequence"/>
</dbReference>
<dbReference type="AlphaFoldDB" id="A0A229RC45"/>
<comment type="caution">
    <text evidence="2">The sequence shown here is derived from an EMBL/GenBank/DDBJ whole genome shotgun (WGS) entry which is preliminary data.</text>
</comment>
<feature type="region of interest" description="Disordered" evidence="1">
    <location>
        <begin position="130"/>
        <end position="187"/>
    </location>
</feature>
<evidence type="ECO:0000313" key="3">
    <source>
        <dbReference type="Proteomes" id="UP000215223"/>
    </source>
</evidence>
<gene>
    <name evidence="2" type="ORF">CFP71_40530</name>
</gene>
<proteinExistence type="predicted"/>
<evidence type="ECO:0000256" key="1">
    <source>
        <dbReference type="SAM" id="MobiDB-lite"/>
    </source>
</evidence>
<accession>A0A229RC45</accession>
<dbReference type="EMBL" id="NMQT01000190">
    <property type="protein sequence ID" value="OXM44243.1"/>
    <property type="molecule type" value="Genomic_DNA"/>
</dbReference>